<gene>
    <name evidence="1" type="ORF">EWV53_00020</name>
</gene>
<protein>
    <submittedName>
        <fullName evidence="1">Uncharacterized protein</fullName>
    </submittedName>
</protein>
<dbReference type="Proteomes" id="UP000317165">
    <property type="component" value="Unassembled WGS sequence"/>
</dbReference>
<reference evidence="1 2" key="1">
    <citation type="submission" date="2019-01" db="EMBL/GenBank/DDBJ databases">
        <title>Coherence of Microcystis species and biogeography revealed through population genomics.</title>
        <authorList>
            <person name="Perez-Carrascal O.M."/>
            <person name="Terrat Y."/>
            <person name="Giani A."/>
            <person name="Fortin N."/>
            <person name="Tromas N."/>
            <person name="Shapiro B.J."/>
        </authorList>
    </citation>
    <scope>NUCLEOTIDE SEQUENCE [LARGE SCALE GENOMIC DNA]</scope>
    <source>
        <strain evidence="1">Mp_MB_F_20051200_S9</strain>
    </source>
</reference>
<proteinExistence type="predicted"/>
<organism evidence="1 2">
    <name type="scientific">Microcystis panniformis Mp_MB_F_20051200_S9</name>
    <dbReference type="NCBI Taxonomy" id="2486223"/>
    <lineage>
        <taxon>Bacteria</taxon>
        <taxon>Bacillati</taxon>
        <taxon>Cyanobacteriota</taxon>
        <taxon>Cyanophyceae</taxon>
        <taxon>Oscillatoriophycideae</taxon>
        <taxon>Chroococcales</taxon>
        <taxon>Microcystaceae</taxon>
        <taxon>Microcystis</taxon>
    </lineage>
</organism>
<evidence type="ECO:0000313" key="2">
    <source>
        <dbReference type="Proteomes" id="UP000317165"/>
    </source>
</evidence>
<name>A0A552QC01_9CHRO</name>
<evidence type="ECO:0000313" key="1">
    <source>
        <dbReference type="EMBL" id="TRV66700.1"/>
    </source>
</evidence>
<accession>A0A552QC01</accession>
<sequence length="104" mass="11418">MDSTSALLLSSVKKLSLINKFVFGDDLKTAIRSIAGDDSVDAALLALSTNSVHPEGRIASAINHLEYAHISYIKMLDSIKDRYDYNAKCHDIVTGARPVRSPIW</sequence>
<dbReference type="EMBL" id="SFAC01000001">
    <property type="protein sequence ID" value="TRV66700.1"/>
    <property type="molecule type" value="Genomic_DNA"/>
</dbReference>
<dbReference type="AlphaFoldDB" id="A0A552QC01"/>
<comment type="caution">
    <text evidence="1">The sequence shown here is derived from an EMBL/GenBank/DDBJ whole genome shotgun (WGS) entry which is preliminary data.</text>
</comment>